<feature type="domain" description="SGNH hydrolase-type esterase" evidence="1">
    <location>
        <begin position="7"/>
        <end position="197"/>
    </location>
</feature>
<dbReference type="EMBL" id="JAGSIE010000028">
    <property type="protein sequence ID" value="MBR7554380.1"/>
    <property type="molecule type" value="Genomic_DNA"/>
</dbReference>
<evidence type="ECO:0000313" key="2">
    <source>
        <dbReference type="EMBL" id="MBR7554380.1"/>
    </source>
</evidence>
<dbReference type="InterPro" id="IPR051532">
    <property type="entry name" value="Ester_Hydrolysis_Enzymes"/>
</dbReference>
<proteinExistence type="predicted"/>
<keyword evidence="3" id="KW-1185">Reference proteome</keyword>
<evidence type="ECO:0000259" key="1">
    <source>
        <dbReference type="Pfam" id="PF13472"/>
    </source>
</evidence>
<comment type="caution">
    <text evidence="2">The sequence shown here is derived from an EMBL/GenBank/DDBJ whole genome shotgun (WGS) entry which is preliminary data.</text>
</comment>
<dbReference type="RefSeq" id="WP_212370509.1">
    <property type="nucleotide sequence ID" value="NZ_JAGSIE010000028.1"/>
</dbReference>
<name>A0A941HU04_9BACI</name>
<dbReference type="PANTHER" id="PTHR30383">
    <property type="entry name" value="THIOESTERASE 1/PROTEASE 1/LYSOPHOSPHOLIPASE L1"/>
    <property type="match status" value="1"/>
</dbReference>
<accession>A0A941HU04</accession>
<dbReference type="AlphaFoldDB" id="A0A941HU04"/>
<dbReference type="InterPro" id="IPR036514">
    <property type="entry name" value="SGNH_hydro_sf"/>
</dbReference>
<dbReference type="Pfam" id="PF13472">
    <property type="entry name" value="Lipase_GDSL_2"/>
    <property type="match status" value="1"/>
</dbReference>
<dbReference type="PANTHER" id="PTHR30383:SF29">
    <property type="entry name" value="SGNH HYDROLASE-TYPE ESTERASE DOMAIN-CONTAINING PROTEIN"/>
    <property type="match status" value="1"/>
</dbReference>
<gene>
    <name evidence="2" type="ORF">KC820_09480</name>
</gene>
<dbReference type="Proteomes" id="UP000675431">
    <property type="component" value="Unassembled WGS sequence"/>
</dbReference>
<evidence type="ECO:0000313" key="3">
    <source>
        <dbReference type="Proteomes" id="UP000675431"/>
    </source>
</evidence>
<dbReference type="Gene3D" id="3.40.50.1110">
    <property type="entry name" value="SGNH hydrolase"/>
    <property type="match status" value="1"/>
</dbReference>
<organism evidence="2 3">
    <name type="scientific">Allobacillus saliphilus</name>
    <dbReference type="NCBI Taxonomy" id="2912308"/>
    <lineage>
        <taxon>Bacteria</taxon>
        <taxon>Bacillati</taxon>
        <taxon>Bacillota</taxon>
        <taxon>Bacilli</taxon>
        <taxon>Bacillales</taxon>
        <taxon>Bacillaceae</taxon>
        <taxon>Allobacillus</taxon>
    </lineage>
</organism>
<reference evidence="2 3" key="1">
    <citation type="submission" date="2021-04" db="EMBL/GenBank/DDBJ databases">
        <title>Allobacillus sp. nov. SKP8-2 isolated from shrimp paste.</title>
        <authorList>
            <person name="Tanasupawat S."/>
            <person name="Yiamsombat S."/>
            <person name="Kanchanasin P."/>
            <person name="Kuncharoen N."/>
        </authorList>
    </citation>
    <scope>NUCLEOTIDE SEQUENCE [LARGE SCALE GENOMIC DNA]</scope>
    <source>
        <strain evidence="2 3">SKP8-2</strain>
    </source>
</reference>
<dbReference type="InterPro" id="IPR013830">
    <property type="entry name" value="SGNH_hydro"/>
</dbReference>
<protein>
    <recommendedName>
        <fullName evidence="1">SGNH hydrolase-type esterase domain-containing protein</fullName>
    </recommendedName>
</protein>
<dbReference type="SUPFAM" id="SSF52266">
    <property type="entry name" value="SGNH hydrolase"/>
    <property type="match status" value="1"/>
</dbReference>
<sequence length="213" mass="24168">MRKRIVCFGDSNTWGLNAETMKRFPENVRWTGLLQEKLSDEYQVIEEGLPGRTSVVDDPLLEGMNGIDYIVPCIKSHAPVELLIIMLGTNDTKERFGLTAHNIAQGITRLAKKAQEAHEEIYDKALQVLVIAPPMIGSHYKKTEIRKSMGDNCDIKSSELPGFLKEFVTNTNIFFLDASKEVVMNEIDYMHLDENGHKQLSELVLKKVRYVLS</sequence>